<dbReference type="RefSeq" id="WP_256604028.1">
    <property type="nucleotide sequence ID" value="NZ_JANIBJ010000043.1"/>
</dbReference>
<sequence length="295" mass="34154">MIYEYAVSPALFKNISDVAFLYEAFGIDQGRLISEYPRKRKWTQYARELIKKHARDDSERNALIELLIALEKRALYERQSVIWDDNKKWIENAVDEHSRRPFRAILNHQPTEQADVTTIADTWKVPQWKSPPSFSVSRNAKQMVDAASPLLHLSRVLVLIDRNFEPADARFSKVLIEFARRLQAQAHAPKILQIKYVTTYESNNRTIGQFESECKSVLHTLLPTGISVKFFIKAKRLLHDRFVLTDRGCLQYGIGLDEGDGDVLVTRLSNDNFTDEWNKWEQNSCHNFVIEGSGQ</sequence>
<evidence type="ECO:0000313" key="2">
    <source>
        <dbReference type="Proteomes" id="UP001524499"/>
    </source>
</evidence>
<dbReference type="EMBL" id="JANIBJ010000043">
    <property type="protein sequence ID" value="MCQ8105987.1"/>
    <property type="molecule type" value="Genomic_DNA"/>
</dbReference>
<name>A0ABT1TKI0_9GAMM</name>
<reference evidence="1 2" key="1">
    <citation type="submission" date="2022-07" db="EMBL/GenBank/DDBJ databases">
        <title>Methylomonas rivi sp. nov., Methylomonas rosea sp. nov., Methylomonas aureus sp. nov. and Methylomonas subterranea sp. nov., four novel methanotrophs isolated from a freshwater creek and the deep terrestrial subsurface.</title>
        <authorList>
            <person name="Abin C."/>
            <person name="Sankaranarayanan K."/>
            <person name="Garner C."/>
            <person name="Sindelar R."/>
            <person name="Kotary K."/>
            <person name="Garner R."/>
            <person name="Barclay S."/>
            <person name="Lawson P."/>
            <person name="Krumholz L."/>
        </authorList>
    </citation>
    <scope>NUCLEOTIDE SEQUENCE [LARGE SCALE GENOMIC DNA]</scope>
    <source>
        <strain evidence="1 2">SURF-2</strain>
    </source>
</reference>
<comment type="caution">
    <text evidence="1">The sequence shown here is derived from an EMBL/GenBank/DDBJ whole genome shotgun (WGS) entry which is preliminary data.</text>
</comment>
<dbReference type="Proteomes" id="UP001524499">
    <property type="component" value="Unassembled WGS sequence"/>
</dbReference>
<evidence type="ECO:0000313" key="1">
    <source>
        <dbReference type="EMBL" id="MCQ8105987.1"/>
    </source>
</evidence>
<gene>
    <name evidence="1" type="ORF">NP590_17900</name>
</gene>
<keyword evidence="2" id="KW-1185">Reference proteome</keyword>
<protein>
    <recommendedName>
        <fullName evidence="3">MITD1 C-terminal phospholipase D-like domain-containing protein</fullName>
    </recommendedName>
</protein>
<proteinExistence type="predicted"/>
<accession>A0ABT1TKI0</accession>
<evidence type="ECO:0008006" key="3">
    <source>
        <dbReference type="Google" id="ProtNLM"/>
    </source>
</evidence>
<organism evidence="1 2">
    <name type="scientific">Methylomonas subterranea</name>
    <dbReference type="NCBI Taxonomy" id="2952225"/>
    <lineage>
        <taxon>Bacteria</taxon>
        <taxon>Pseudomonadati</taxon>
        <taxon>Pseudomonadota</taxon>
        <taxon>Gammaproteobacteria</taxon>
        <taxon>Methylococcales</taxon>
        <taxon>Methylococcaceae</taxon>
        <taxon>Methylomonas</taxon>
    </lineage>
</organism>